<name>A0A2N6CR74_9GAMM</name>
<accession>A0A2N6CR74</accession>
<dbReference type="AlphaFoldDB" id="A0A2N6CR74"/>
<proteinExistence type="predicted"/>
<dbReference type="STRING" id="1111735.GCA_000428045_01243"/>
<gene>
    <name evidence="1" type="ORF">C0630_19255</name>
</gene>
<evidence type="ECO:0008006" key="3">
    <source>
        <dbReference type="Google" id="ProtNLM"/>
    </source>
</evidence>
<evidence type="ECO:0000313" key="2">
    <source>
        <dbReference type="Proteomes" id="UP000235015"/>
    </source>
</evidence>
<organism evidence="1 2">
    <name type="scientific">Sedimenticola selenatireducens</name>
    <dbReference type="NCBI Taxonomy" id="191960"/>
    <lineage>
        <taxon>Bacteria</taxon>
        <taxon>Pseudomonadati</taxon>
        <taxon>Pseudomonadota</taxon>
        <taxon>Gammaproteobacteria</taxon>
        <taxon>Chromatiales</taxon>
        <taxon>Sedimenticolaceae</taxon>
        <taxon>Sedimenticola</taxon>
    </lineage>
</organism>
<dbReference type="RefSeq" id="WP_273441021.1">
    <property type="nucleotide sequence ID" value="NZ_PKUN01000031.1"/>
</dbReference>
<reference evidence="1 2" key="1">
    <citation type="submission" date="2017-11" db="EMBL/GenBank/DDBJ databases">
        <title>Genome-resolved metagenomics identifies genetic mobility, metabolic interactions, and unexpected diversity in perchlorate-reducing communities.</title>
        <authorList>
            <person name="Barnum T.P."/>
            <person name="Figueroa I.A."/>
            <person name="Carlstrom C.I."/>
            <person name="Lucas L.N."/>
            <person name="Engelbrektson A.L."/>
            <person name="Coates J.D."/>
        </authorList>
    </citation>
    <scope>NUCLEOTIDE SEQUENCE [LARGE SCALE GENOMIC DNA]</scope>
    <source>
        <strain evidence="1">BM301</strain>
    </source>
</reference>
<protein>
    <recommendedName>
        <fullName evidence="3">GTPase</fullName>
    </recommendedName>
</protein>
<evidence type="ECO:0000313" key="1">
    <source>
        <dbReference type="EMBL" id="PLX59568.1"/>
    </source>
</evidence>
<dbReference type="Proteomes" id="UP000235015">
    <property type="component" value="Unassembled WGS sequence"/>
</dbReference>
<comment type="caution">
    <text evidence="1">The sequence shown here is derived from an EMBL/GenBank/DDBJ whole genome shotgun (WGS) entry which is preliminary data.</text>
</comment>
<dbReference type="EMBL" id="PKUN01000031">
    <property type="protein sequence ID" value="PLX59568.1"/>
    <property type="molecule type" value="Genomic_DNA"/>
</dbReference>
<sequence length="587" mass="65930">MLLSPKEAAIWIGSLPMANVGETSRQVFKALVEFNRINIPNLDRIKIAELFRRPVGYISDNLRKYYYDSPFPLSAKSRKIAVLNRELYTELALAYKIFIETMISGGSGKFDRKLLIIAIHRAMRFLTTVIYQSMIVYDPIPVTVWKELHRLYAYAEQNQIYELAVKDGRNDDKVSSIAALYKQALLLSVCSPYRMRQREIETVMQSMEHWGSLTTLNKPAKEPLDHFDFVVRLSTDSPPLHNALETDEAANLCRILNTQPLVQMLRETFDQVPQESGSNGGNRTEPKLSRHLLRQLIRILSSEPKREFVRTKLNFELKVAVGITAIYSLLTTEKVSHEPATAQRTGSDLDWIDQPTSNLPNPSLYTVTEHKLALEGFDESIQETIIASGFGESGCRQDGTPIWAARPTEQQHETFACKTSNESAGGYCINWQGSNAPKIKIGEVIGVQSATVKNQFAIGISRWMKNQPGQGLQLGMQMIAPNVTAVLIHHLEGGNPAGHPQKSLLLPELRASELPASLILPTLPFKTGDLIMIDQAGIERKARLTHLVETTGAFAQFYFTYLNPQPSFGDDPFNDDEADFDNIWPVL</sequence>